<name>A0ABV2D944_9HYPH</name>
<accession>A0ABV2D944</accession>
<dbReference type="RefSeq" id="WP_354458661.1">
    <property type="nucleotide sequence ID" value="NZ_JBEWSZ010000001.1"/>
</dbReference>
<evidence type="ECO:0000256" key="1">
    <source>
        <dbReference type="SAM" id="Phobius"/>
    </source>
</evidence>
<feature type="transmembrane region" description="Helical" evidence="1">
    <location>
        <begin position="42"/>
        <end position="64"/>
    </location>
</feature>
<dbReference type="InterPro" id="IPR032816">
    <property type="entry name" value="VTT_dom"/>
</dbReference>
<keyword evidence="4" id="KW-1185">Reference proteome</keyword>
<dbReference type="EMBL" id="JBEWSZ010000001">
    <property type="protein sequence ID" value="MET2826556.1"/>
    <property type="molecule type" value="Genomic_DNA"/>
</dbReference>
<keyword evidence="1" id="KW-0812">Transmembrane</keyword>
<feature type="transmembrane region" description="Helical" evidence="1">
    <location>
        <begin position="125"/>
        <end position="145"/>
    </location>
</feature>
<evidence type="ECO:0000313" key="3">
    <source>
        <dbReference type="EMBL" id="MET2826556.1"/>
    </source>
</evidence>
<dbReference type="PANTHER" id="PTHR42709">
    <property type="entry name" value="ALKALINE PHOSPHATASE LIKE PROTEIN"/>
    <property type="match status" value="1"/>
</dbReference>
<reference evidence="3 4" key="1">
    <citation type="submission" date="2024-06" db="EMBL/GenBank/DDBJ databases">
        <authorList>
            <person name="Kim D.-U."/>
        </authorList>
    </citation>
    <scope>NUCLEOTIDE SEQUENCE [LARGE SCALE GENOMIC DNA]</scope>
    <source>
        <strain evidence="3 4">KACC15460</strain>
    </source>
</reference>
<feature type="domain" description="VTT" evidence="2">
    <location>
        <begin position="28"/>
        <end position="145"/>
    </location>
</feature>
<dbReference type="PANTHER" id="PTHR42709:SF2">
    <property type="entry name" value="INNER MEMBRANE PROTEIN YOHD"/>
    <property type="match status" value="1"/>
</dbReference>
<organism evidence="3 4">
    <name type="scientific">Mesorhizobium shangrilense</name>
    <dbReference type="NCBI Taxonomy" id="460060"/>
    <lineage>
        <taxon>Bacteria</taxon>
        <taxon>Pseudomonadati</taxon>
        <taxon>Pseudomonadota</taxon>
        <taxon>Alphaproteobacteria</taxon>
        <taxon>Hyphomicrobiales</taxon>
        <taxon>Phyllobacteriaceae</taxon>
        <taxon>Mesorhizobium</taxon>
    </lineage>
</organism>
<evidence type="ECO:0000259" key="2">
    <source>
        <dbReference type="Pfam" id="PF09335"/>
    </source>
</evidence>
<gene>
    <name evidence="3" type="ORF">ABVQ20_06175</name>
</gene>
<proteinExistence type="predicted"/>
<protein>
    <submittedName>
        <fullName evidence="3">DedA family protein</fullName>
    </submittedName>
</protein>
<dbReference type="Pfam" id="PF09335">
    <property type="entry name" value="VTT_dom"/>
    <property type="match status" value="1"/>
</dbReference>
<comment type="caution">
    <text evidence="3">The sequence shown here is derived from an EMBL/GenBank/DDBJ whole genome shotgun (WGS) entry which is preliminary data.</text>
</comment>
<keyword evidence="1" id="KW-1133">Transmembrane helix</keyword>
<feature type="transmembrane region" description="Helical" evidence="1">
    <location>
        <begin position="165"/>
        <end position="183"/>
    </location>
</feature>
<keyword evidence="1" id="KW-0472">Membrane</keyword>
<feature type="transmembrane region" description="Helical" evidence="1">
    <location>
        <begin position="12"/>
        <end position="36"/>
    </location>
</feature>
<evidence type="ECO:0000313" key="4">
    <source>
        <dbReference type="Proteomes" id="UP001548832"/>
    </source>
</evidence>
<sequence length="201" mass="22124">MTEFVHHLIEQYGLIAVFLGCVAEGESAAILGGFFAHQHLFVLWHTVLAAALGAFAGDTLFFILGRSFAEYPFVVRLRKRPGFRRAYRLVNTHPNIFVLSNRYIYGLRLVGGIAAGLSRIGMVRFVVLNAISSMIWAILFSSIGYVFGLGAEQIVGKALARHEKLLIGLAIGVTVAVIAWLIARHLSRRERGKEARETAAS</sequence>
<dbReference type="InterPro" id="IPR051311">
    <property type="entry name" value="DedA_domain"/>
</dbReference>
<dbReference type="Proteomes" id="UP001548832">
    <property type="component" value="Unassembled WGS sequence"/>
</dbReference>